<dbReference type="InterPro" id="IPR000242">
    <property type="entry name" value="PTP_cat"/>
</dbReference>
<keyword evidence="5" id="KW-1185">Reference proteome</keyword>
<dbReference type="GO" id="GO:0004725">
    <property type="term" value="F:protein tyrosine phosphatase activity"/>
    <property type="evidence" value="ECO:0007669"/>
    <property type="project" value="InterPro"/>
</dbReference>
<feature type="domain" description="Tyrosine-protein phosphatase" evidence="2">
    <location>
        <begin position="1067"/>
        <end position="1250"/>
    </location>
</feature>
<dbReference type="InterPro" id="IPR050348">
    <property type="entry name" value="Protein-Tyr_Phosphatase"/>
</dbReference>
<dbReference type="PROSITE" id="PS50056">
    <property type="entry name" value="TYR_PHOSPHATASE_2"/>
    <property type="match status" value="1"/>
</dbReference>
<dbReference type="InterPro" id="IPR029021">
    <property type="entry name" value="Prot-tyrosine_phosphatase-like"/>
</dbReference>
<dbReference type="InterPro" id="IPR008979">
    <property type="entry name" value="Galactose-bd-like_sf"/>
</dbReference>
<dbReference type="Gene3D" id="2.170.300.10">
    <property type="entry name" value="Tie2 ligand-binding domain superfamily"/>
    <property type="match status" value="1"/>
</dbReference>
<dbReference type="Gene3D" id="1.10.150.130">
    <property type="match status" value="1"/>
</dbReference>
<evidence type="ECO:0000259" key="3">
    <source>
        <dbReference type="PROSITE" id="PS50056"/>
    </source>
</evidence>
<comment type="caution">
    <text evidence="4">The sequence shown here is derived from an EMBL/GenBank/DDBJ whole genome shotgun (WGS) entry which is preliminary data.</text>
</comment>
<dbReference type="SUPFAM" id="SSF47823">
    <property type="entry name" value="lambda integrase-like, N-terminal domain"/>
    <property type="match status" value="1"/>
</dbReference>
<dbReference type="PROSITE" id="PS50055">
    <property type="entry name" value="TYR_PHOSPHATASE_PTP"/>
    <property type="match status" value="2"/>
</dbReference>
<proteinExistence type="predicted"/>
<dbReference type="SUPFAM" id="SSF49785">
    <property type="entry name" value="Galactose-binding domain-like"/>
    <property type="match status" value="1"/>
</dbReference>
<dbReference type="SUPFAM" id="SSF56672">
    <property type="entry name" value="DNA/RNA polymerases"/>
    <property type="match status" value="1"/>
</dbReference>
<keyword evidence="1" id="KW-0238">DNA-binding</keyword>
<dbReference type="InterPro" id="IPR016130">
    <property type="entry name" value="Tyr_Pase_AS"/>
</dbReference>
<dbReference type="SMART" id="SM00194">
    <property type="entry name" value="PTPc"/>
    <property type="match status" value="1"/>
</dbReference>
<dbReference type="GO" id="GO:0003677">
    <property type="term" value="F:DNA binding"/>
    <property type="evidence" value="ECO:0007669"/>
    <property type="project" value="UniProtKB-KW"/>
</dbReference>
<dbReference type="Proteomes" id="UP000683360">
    <property type="component" value="Unassembled WGS sequence"/>
</dbReference>
<dbReference type="InterPro" id="IPR010998">
    <property type="entry name" value="Integrase_recombinase_N"/>
</dbReference>
<dbReference type="SMART" id="SM00404">
    <property type="entry name" value="PTPc_motif"/>
    <property type="match status" value="1"/>
</dbReference>
<dbReference type="GO" id="GO:0006259">
    <property type="term" value="P:DNA metabolic process"/>
    <property type="evidence" value="ECO:0007669"/>
    <property type="project" value="UniProtKB-ARBA"/>
</dbReference>
<dbReference type="PRINTS" id="PR00700">
    <property type="entry name" value="PRTYPHPHTASE"/>
</dbReference>
<evidence type="ECO:0000313" key="5">
    <source>
        <dbReference type="Proteomes" id="UP000683360"/>
    </source>
</evidence>
<dbReference type="SUPFAM" id="SSF52799">
    <property type="entry name" value="(Phosphotyrosine protein) phosphatases II"/>
    <property type="match status" value="2"/>
</dbReference>
<dbReference type="InterPro" id="IPR000387">
    <property type="entry name" value="Tyr_Pase_dom"/>
</dbReference>
<dbReference type="Gene3D" id="3.90.190.10">
    <property type="entry name" value="Protein tyrosine phosphatase superfamily"/>
    <property type="match status" value="3"/>
</dbReference>
<sequence>MYLDDGLGTHTDEETCKTMSNQVRQDLIQSGFVPKNEKSKWSPMKLLVFLGYSIDTNRGTITIPNERVQKVLKTIADVEYYVSKHGKVHARLVASLVGQIVSMSYVIGNVAYIMSKHLSIDILSMTSWNSCIVLSTESLIQIKFWRENLEHVNVKKFSSDVSCQSVVYSDASNTGYGGYVVETPFNIAHGMWSECEASKSSTWKELNAVRNILLSMINVLKDKRIKWFSDNQNVVTIVEKGSMKPELQDIAMCIFENCLIHNISIDVVWVPRTLNEKADFISRIIDYDDWGIDEQLFMYVDSLWGPHEIDWFANDDNHKLTVFYSRYWTVNSMGIDAFTINWQGANGWFVPPVCLVSKAFQSDLLELPDTLIEKIHLLPDLLTESKSNNTVQNYYYGFLRWKKWALSNGISSEFILPAKPIHVAIYLACLVQQNRTPSPINQAFYSIRWAHKIISVISPTDSDLVKNILEGAKRRLSVPIKKKEPITPDMLSQMFDRLYCENNLYNQRTISAFAHRMDGFSLYMSNGTVDAADKSLCYSDLPIDGYPRITQNIDCNTLTKNVYFFNNRSSVGPGGAGAFVELCYIAIYGCWKGTWGLNCIKTCSANCIDNHCYPGNGSCIWGCACLRDTCDILTSVCIEGCKTGFIGQYCNITRYNLATNGIATQSPSNSNRPAYLSVDGNRTSICSMTSGPNSYLQVDTGIMSIINTIYITFNESARSNNINYAVYCSNTSDSWNNGTEIYTGARPTRDIYVTIVCRYVIYVPSTFNGNSTVDVCEIEIGGCPVGKYGVNCQLSCSVNCISKACDLDSGHCILGCINGWVGERCNETCSEGFFGQQCLQSCSPNCATTSCDHVTGECNGGCDKGWTDYNCSKVNIDLSSYYGNNCTEQCNCLISSEPCNKTTGMCPDGKCNKGWSGESCNAECREGYYGFDCMRYCNNCLNSSCEIFEGNCTVGCINKFSGPQCSQAAENKICSLPTNQREIYENVKGNFTSADNIRLSFTVKRDRKIFIDDISSNDLQDEEEEGDVNVYGNVISEEDICQYKIRIEDLANIIIEKRHDKGFEKEYTVDDHSRVVLKGDTQYDYINANYIDVSSLAVSYHKQKAYIATQGPKQNTVRDFWHMVWQENICKIVMVTQLEENGKAKEERKVHHYHFTQWPDHGVPDSIKLVNFYRAVKNNTSDQQGPLLVHCSAGIGRTGTFIAIDSLYEHGKSVGYVDIVEYVKMMRKDRLNMIQTFEQYEAVFEALQELFTVPDTSIPLQDFCKHVDKQDNMTVPRNQNVYRLEFQRLQSLCPSYSADKHKSAKLKENVSKNAVKDILPHDDYRPYLMSFGKNRNDYLNAVMIPEYSSNGSFLVTQCPLKETVVDFWTMVYDHDSSIVVLLDTPNEDARLWSGKDKTIKLEGFDIDLDIDNTPEGVQLTLVHIEDQYKYCHQCIKYFIEQDSVYANL</sequence>
<reference evidence="4" key="1">
    <citation type="submission" date="2021-03" db="EMBL/GenBank/DDBJ databases">
        <authorList>
            <person name="Bekaert M."/>
        </authorList>
    </citation>
    <scope>NUCLEOTIDE SEQUENCE</scope>
</reference>
<evidence type="ECO:0000256" key="1">
    <source>
        <dbReference type="ARBA" id="ARBA00023125"/>
    </source>
</evidence>
<organism evidence="4 5">
    <name type="scientific">Mytilus edulis</name>
    <name type="common">Blue mussel</name>
    <dbReference type="NCBI Taxonomy" id="6550"/>
    <lineage>
        <taxon>Eukaryota</taxon>
        <taxon>Metazoa</taxon>
        <taxon>Spiralia</taxon>
        <taxon>Lophotrochozoa</taxon>
        <taxon>Mollusca</taxon>
        <taxon>Bivalvia</taxon>
        <taxon>Autobranchia</taxon>
        <taxon>Pteriomorphia</taxon>
        <taxon>Mytilida</taxon>
        <taxon>Mytiloidea</taxon>
        <taxon>Mytilidae</taxon>
        <taxon>Mytilinae</taxon>
        <taxon>Mytilus</taxon>
    </lineage>
</organism>
<dbReference type="InterPro" id="IPR003595">
    <property type="entry name" value="Tyr_Pase_cat"/>
</dbReference>
<dbReference type="Gene3D" id="3.30.420.10">
    <property type="entry name" value="Ribonuclease H-like superfamily/Ribonuclease H"/>
    <property type="match status" value="1"/>
</dbReference>
<dbReference type="OrthoDB" id="6153166at2759"/>
<accession>A0A8S3RGN9</accession>
<dbReference type="PROSITE" id="PS00383">
    <property type="entry name" value="TYR_PHOSPHATASE_1"/>
    <property type="match status" value="1"/>
</dbReference>
<dbReference type="CDD" id="cd00047">
    <property type="entry name" value="PTPc"/>
    <property type="match status" value="1"/>
</dbReference>
<gene>
    <name evidence="4" type="ORF">MEDL_21734</name>
</gene>
<name>A0A8S3RGN9_MYTED</name>
<dbReference type="Pfam" id="PF00102">
    <property type="entry name" value="Y_phosphatase"/>
    <property type="match status" value="2"/>
</dbReference>
<dbReference type="PANTHER" id="PTHR19134">
    <property type="entry name" value="RECEPTOR-TYPE TYROSINE-PROTEIN PHOSPHATASE"/>
    <property type="match status" value="1"/>
</dbReference>
<feature type="domain" description="Tyrosine-protein phosphatase" evidence="2">
    <location>
        <begin position="1282"/>
        <end position="1408"/>
    </location>
</feature>
<dbReference type="PANTHER" id="PTHR19134:SF561">
    <property type="entry name" value="PROTEIN TYROSINE PHOSPHATASE 36E, ISOFORM A"/>
    <property type="match status" value="1"/>
</dbReference>
<dbReference type="EMBL" id="CAJPWZ010001076">
    <property type="protein sequence ID" value="CAG2207370.1"/>
    <property type="molecule type" value="Genomic_DNA"/>
</dbReference>
<dbReference type="InterPro" id="IPR036397">
    <property type="entry name" value="RNaseH_sf"/>
</dbReference>
<dbReference type="Gene3D" id="2.60.120.260">
    <property type="entry name" value="Galactose-binding domain-like"/>
    <property type="match status" value="1"/>
</dbReference>
<evidence type="ECO:0000259" key="2">
    <source>
        <dbReference type="PROSITE" id="PS50055"/>
    </source>
</evidence>
<dbReference type="InterPro" id="IPR043502">
    <property type="entry name" value="DNA/RNA_pol_sf"/>
</dbReference>
<evidence type="ECO:0000313" key="4">
    <source>
        <dbReference type="EMBL" id="CAG2207370.1"/>
    </source>
</evidence>
<dbReference type="CDD" id="cd09275">
    <property type="entry name" value="RNase_HI_RT_DIRS1"/>
    <property type="match status" value="1"/>
</dbReference>
<protein>
    <submittedName>
        <fullName evidence="4">Tyrosine-protein phosphatase non-receptor type 7</fullName>
    </submittedName>
</protein>
<feature type="domain" description="Tyrosine specific protein phosphatases" evidence="3">
    <location>
        <begin position="1170"/>
        <end position="1241"/>
    </location>
</feature>